<proteinExistence type="inferred from homology"/>
<dbReference type="AlphaFoldDB" id="H0QXF6"/>
<dbReference type="STRING" id="1077974.GOEFS_035_00390"/>
<dbReference type="SUPFAM" id="SSF51735">
    <property type="entry name" value="NAD(P)-binding Rossmann-fold domains"/>
    <property type="match status" value="1"/>
</dbReference>
<dbReference type="GO" id="GO:0016616">
    <property type="term" value="F:oxidoreductase activity, acting on the CH-OH group of donors, NAD or NADP as acceptor"/>
    <property type="evidence" value="ECO:0007669"/>
    <property type="project" value="TreeGrafter"/>
</dbReference>
<dbReference type="eggNOG" id="COG4221">
    <property type="taxonomic scope" value="Bacteria"/>
</dbReference>
<comment type="similarity">
    <text evidence="1">Belongs to the short-chain dehydrogenases/reductases (SDR) family.</text>
</comment>
<sequence>MKDFRDKVAVITGAGSGIGRGLALRLADEGAALALSDIDSVGVAETAAMCEKVGVKAVAYPLDVADKDAVYQHADDVISEFGGPTCCSTTPESRWGRGERYDLGRLRVGDEHRLLGRRLRHQSLSAPSHFVW</sequence>
<dbReference type="Pfam" id="PF00106">
    <property type="entry name" value="adh_short"/>
    <property type="match status" value="1"/>
</dbReference>
<comment type="caution">
    <text evidence="3">The sequence shown here is derived from an EMBL/GenBank/DDBJ whole genome shotgun (WGS) entry which is preliminary data.</text>
</comment>
<dbReference type="EMBL" id="BAEH01000035">
    <property type="protein sequence ID" value="GAB17507.1"/>
    <property type="molecule type" value="Genomic_DNA"/>
</dbReference>
<organism evidence="3 4">
    <name type="scientific">Gordonia effusa NBRC 100432</name>
    <dbReference type="NCBI Taxonomy" id="1077974"/>
    <lineage>
        <taxon>Bacteria</taxon>
        <taxon>Bacillati</taxon>
        <taxon>Actinomycetota</taxon>
        <taxon>Actinomycetes</taxon>
        <taxon>Mycobacteriales</taxon>
        <taxon>Gordoniaceae</taxon>
        <taxon>Gordonia</taxon>
    </lineage>
</organism>
<evidence type="ECO:0000313" key="4">
    <source>
        <dbReference type="Proteomes" id="UP000035034"/>
    </source>
</evidence>
<keyword evidence="2" id="KW-0560">Oxidoreductase</keyword>
<dbReference type="InterPro" id="IPR036291">
    <property type="entry name" value="NAD(P)-bd_dom_sf"/>
</dbReference>
<dbReference type="PANTHER" id="PTHR24322">
    <property type="entry name" value="PKSB"/>
    <property type="match status" value="1"/>
</dbReference>
<accession>H0QXF6</accession>
<keyword evidence="4" id="KW-1185">Reference proteome</keyword>
<evidence type="ECO:0000256" key="2">
    <source>
        <dbReference type="ARBA" id="ARBA00023002"/>
    </source>
</evidence>
<protein>
    <submittedName>
        <fullName evidence="3">Putative oxidoreductase</fullName>
    </submittedName>
</protein>
<reference evidence="3 4" key="1">
    <citation type="submission" date="2011-12" db="EMBL/GenBank/DDBJ databases">
        <title>Whole genome shotgun sequence of Gordonia effusa NBRC 100432.</title>
        <authorList>
            <person name="Yoshida I."/>
            <person name="Takarada H."/>
            <person name="Hosoyama A."/>
            <person name="Tsuchikane K."/>
            <person name="Katsumata H."/>
            <person name="Yamazaki S."/>
            <person name="Fujita N."/>
        </authorList>
    </citation>
    <scope>NUCLEOTIDE SEQUENCE [LARGE SCALE GENOMIC DNA]</scope>
    <source>
        <strain evidence="3 4">NBRC 100432</strain>
    </source>
</reference>
<gene>
    <name evidence="3" type="ORF">GOEFS_035_00390</name>
</gene>
<evidence type="ECO:0000256" key="1">
    <source>
        <dbReference type="ARBA" id="ARBA00006484"/>
    </source>
</evidence>
<dbReference type="Gene3D" id="3.40.50.720">
    <property type="entry name" value="NAD(P)-binding Rossmann-like Domain"/>
    <property type="match status" value="1"/>
</dbReference>
<evidence type="ECO:0000313" key="3">
    <source>
        <dbReference type="EMBL" id="GAB17507.1"/>
    </source>
</evidence>
<dbReference type="PANTHER" id="PTHR24322:SF736">
    <property type="entry name" value="RETINOL DEHYDROGENASE 10"/>
    <property type="match status" value="1"/>
</dbReference>
<dbReference type="Proteomes" id="UP000035034">
    <property type="component" value="Unassembled WGS sequence"/>
</dbReference>
<name>H0QXF6_9ACTN</name>
<dbReference type="InterPro" id="IPR002347">
    <property type="entry name" value="SDR_fam"/>
</dbReference>